<dbReference type="CDD" id="cd00829">
    <property type="entry name" value="SCP-x_thiolase"/>
    <property type="match status" value="1"/>
</dbReference>
<dbReference type="OrthoDB" id="9790314at2"/>
<dbReference type="AlphaFoldDB" id="A0A381IJP1"/>
<dbReference type="GO" id="GO:0003988">
    <property type="term" value="F:acetyl-CoA C-acyltransferase activity"/>
    <property type="evidence" value="ECO:0007669"/>
    <property type="project" value="UniProtKB-ARBA"/>
</dbReference>
<gene>
    <name evidence="2" type="ORF">NCTC10684_05157</name>
</gene>
<dbReference type="RefSeq" id="WP_115734168.1">
    <property type="nucleotide sequence ID" value="NZ_BAAAVY010000001.1"/>
</dbReference>
<dbReference type="PANTHER" id="PTHR42870">
    <property type="entry name" value="ACETYL-COA C-ACETYLTRANSFERASE"/>
    <property type="match status" value="1"/>
</dbReference>
<name>A0A381IJP1_AMIAI</name>
<dbReference type="PANTHER" id="PTHR42870:SF1">
    <property type="entry name" value="NON-SPECIFIC LIPID-TRANSFER PROTEIN-LIKE 2"/>
    <property type="match status" value="1"/>
</dbReference>
<dbReference type="InterPro" id="IPR002155">
    <property type="entry name" value="Thiolase"/>
</dbReference>
<evidence type="ECO:0000259" key="1">
    <source>
        <dbReference type="Pfam" id="PF22691"/>
    </source>
</evidence>
<dbReference type="SUPFAM" id="SSF53901">
    <property type="entry name" value="Thiolase-like"/>
    <property type="match status" value="2"/>
</dbReference>
<dbReference type="Pfam" id="PF22691">
    <property type="entry name" value="Thiolase_C_1"/>
    <property type="match status" value="1"/>
</dbReference>
<dbReference type="InterPro" id="IPR055140">
    <property type="entry name" value="Thiolase_C_2"/>
</dbReference>
<sequence>MRDHHRLAVLSDIAAVAGIGETDYARDAEASRNGASFDAYQLAASAFHRALDDADLSRGDIDGLIAGPPLSLERTGEVLGLDVGFAAQADAVNAVMQAVLAIHAGLAECIALVYGNNQRSAATAYGGPQAMGGDRFLAYVQYAPWGLTSQGSLYAMMASRYMAETGFTAEDLGAVVAGIRDFAALNPGAIRRRPLTVAEYLESPHVCEPLRRDDYCLINDGGVALIVTTADRARRLARPVVTVAGFGRYDLNRDATSLRPRLIDRYHTAHREAAAAVAEMSATGPEDVGSVQIYDSFSIHVPVALEGFGFCRPGEAAGLVRAGRLRPGGALPVNSGGGMLGESYMQGWNHQVEAVRQLRGMAGGRQISRLRHVQYLSDVAGKAATLLYRRGA</sequence>
<dbReference type="EMBL" id="UFSM01000002">
    <property type="protein sequence ID" value="SUY28466.1"/>
    <property type="molecule type" value="Genomic_DNA"/>
</dbReference>
<dbReference type="PIRSF" id="PIRSF000429">
    <property type="entry name" value="Ac-CoA_Ac_transf"/>
    <property type="match status" value="1"/>
</dbReference>
<reference evidence="2 3" key="1">
    <citation type="submission" date="2018-06" db="EMBL/GenBank/DDBJ databases">
        <authorList>
            <consortium name="Pathogen Informatics"/>
            <person name="Doyle S."/>
        </authorList>
    </citation>
    <scope>NUCLEOTIDE SEQUENCE [LARGE SCALE GENOMIC DNA]</scope>
    <source>
        <strain evidence="2 3">NCTC10684</strain>
    </source>
</reference>
<evidence type="ECO:0000313" key="3">
    <source>
        <dbReference type="Proteomes" id="UP000254701"/>
    </source>
</evidence>
<accession>A0A381IJP1</accession>
<feature type="domain" description="Thiolase C-terminal" evidence="1">
    <location>
        <begin position="267"/>
        <end position="372"/>
    </location>
</feature>
<dbReference type="Proteomes" id="UP000254701">
    <property type="component" value="Unassembled WGS sequence"/>
</dbReference>
<organism evidence="2 3">
    <name type="scientific">Aminobacter aminovorans</name>
    <name type="common">Chelatobacter heintzii</name>
    <dbReference type="NCBI Taxonomy" id="83263"/>
    <lineage>
        <taxon>Bacteria</taxon>
        <taxon>Pseudomonadati</taxon>
        <taxon>Pseudomonadota</taxon>
        <taxon>Alphaproteobacteria</taxon>
        <taxon>Hyphomicrobiales</taxon>
        <taxon>Phyllobacteriaceae</taxon>
        <taxon>Aminobacter</taxon>
    </lineage>
</organism>
<evidence type="ECO:0000313" key="2">
    <source>
        <dbReference type="EMBL" id="SUY28466.1"/>
    </source>
</evidence>
<proteinExistence type="predicted"/>
<protein>
    <submittedName>
        <fullName evidence="2">Lipid-transfer protein</fullName>
    </submittedName>
</protein>
<dbReference type="InterPro" id="IPR016039">
    <property type="entry name" value="Thiolase-like"/>
</dbReference>
<dbReference type="Gene3D" id="3.40.47.10">
    <property type="match status" value="1"/>
</dbReference>